<gene>
    <name evidence="1" type="ORF">Q8F55_002918</name>
</gene>
<dbReference type="RefSeq" id="XP_069211874.1">
    <property type="nucleotide sequence ID" value="XM_069351488.1"/>
</dbReference>
<keyword evidence="2" id="KW-1185">Reference proteome</keyword>
<reference evidence="1 2" key="1">
    <citation type="submission" date="2023-08" db="EMBL/GenBank/DDBJ databases">
        <title>Annotated Genome Sequence of Vanrija albida AlHP1.</title>
        <authorList>
            <person name="Herzog R."/>
        </authorList>
    </citation>
    <scope>NUCLEOTIDE SEQUENCE [LARGE SCALE GENOMIC DNA]</scope>
    <source>
        <strain evidence="1 2">AlHP1</strain>
    </source>
</reference>
<dbReference type="EMBL" id="JBBXJM010000002">
    <property type="protein sequence ID" value="KAL1411930.1"/>
    <property type="molecule type" value="Genomic_DNA"/>
</dbReference>
<dbReference type="GeneID" id="95983961"/>
<evidence type="ECO:0000313" key="1">
    <source>
        <dbReference type="EMBL" id="KAL1411930.1"/>
    </source>
</evidence>
<accession>A0ABR3QB40</accession>
<sequence>MLMESFDLNLNWAEFEEYLRQEAEGPAHPPAVDSEAENSFAQNGEVFDIAGLEFSNQEPAPPASVPAPVVEAEAEGAVAQDEQSFDLKDFIAFSADFSADDVNAPPPPAVIGTEAGALLEPLPVRPEHIAWIDDDDDGVSPLSAEQFVLNVFQRRPAGVPGTAVVDDSISDTTGEAAAAPHFSRVDTSAWTLEQWMAKHAALTLEVQSGTNLLQQGA</sequence>
<comment type="caution">
    <text evidence="1">The sequence shown here is derived from an EMBL/GenBank/DDBJ whole genome shotgun (WGS) entry which is preliminary data.</text>
</comment>
<dbReference type="Proteomes" id="UP001565368">
    <property type="component" value="Unassembled WGS sequence"/>
</dbReference>
<name>A0ABR3QB40_9TREE</name>
<organism evidence="1 2">
    <name type="scientific">Vanrija albida</name>
    <dbReference type="NCBI Taxonomy" id="181172"/>
    <lineage>
        <taxon>Eukaryota</taxon>
        <taxon>Fungi</taxon>
        <taxon>Dikarya</taxon>
        <taxon>Basidiomycota</taxon>
        <taxon>Agaricomycotina</taxon>
        <taxon>Tremellomycetes</taxon>
        <taxon>Trichosporonales</taxon>
        <taxon>Trichosporonaceae</taxon>
        <taxon>Vanrija</taxon>
    </lineage>
</organism>
<proteinExistence type="predicted"/>
<evidence type="ECO:0000313" key="2">
    <source>
        <dbReference type="Proteomes" id="UP001565368"/>
    </source>
</evidence>
<evidence type="ECO:0008006" key="3">
    <source>
        <dbReference type="Google" id="ProtNLM"/>
    </source>
</evidence>
<protein>
    <recommendedName>
        <fullName evidence="3">Clathrin light chain</fullName>
    </recommendedName>
</protein>